<evidence type="ECO:0000313" key="3">
    <source>
        <dbReference type="Proteomes" id="UP000247409"/>
    </source>
</evidence>
<dbReference type="Gene3D" id="3.10.20.90">
    <property type="entry name" value="Phosphatidylinositol 3-kinase Catalytic Subunit, Chain A, domain 1"/>
    <property type="match status" value="1"/>
</dbReference>
<dbReference type="EMBL" id="NBIV01000008">
    <property type="protein sequence ID" value="PXF49100.1"/>
    <property type="molecule type" value="Genomic_DNA"/>
</dbReference>
<accession>A0A2V3J6V0</accession>
<dbReference type="InterPro" id="IPR039540">
    <property type="entry name" value="UBL3-like_ubiquitin_dom"/>
</dbReference>
<dbReference type="PANTHER" id="PTHR13169">
    <property type="entry name" value="UBIQUITIN-LIKE PROTEIN 3 HCG-1 PROTEIN"/>
    <property type="match status" value="1"/>
</dbReference>
<evidence type="ECO:0000313" key="2">
    <source>
        <dbReference type="EMBL" id="PXF49100.1"/>
    </source>
</evidence>
<keyword evidence="3" id="KW-1185">Reference proteome</keyword>
<evidence type="ECO:0000259" key="1">
    <source>
        <dbReference type="Pfam" id="PF13881"/>
    </source>
</evidence>
<sequence length="146" mass="16087">MDTEKPALSQADTALTDVDSSPAVQNSSCDIRFLMVNGTSFRLTVPASSTIHDVKDAVIQHRPKELADFLKDTNPNAAATPTKVDDIRVLHLGKFLDDVKTLKECNFNTATNEFTTVHLSVRVPSNPSDEVKDKFNKKKPPCCQVM</sequence>
<feature type="domain" description="UBL3-like ubiquitin" evidence="1">
    <location>
        <begin position="30"/>
        <end position="143"/>
    </location>
</feature>
<dbReference type="SUPFAM" id="SSF54236">
    <property type="entry name" value="Ubiquitin-like"/>
    <property type="match status" value="1"/>
</dbReference>
<proteinExistence type="predicted"/>
<organism evidence="2 3">
    <name type="scientific">Gracilariopsis chorda</name>
    <dbReference type="NCBI Taxonomy" id="448386"/>
    <lineage>
        <taxon>Eukaryota</taxon>
        <taxon>Rhodophyta</taxon>
        <taxon>Florideophyceae</taxon>
        <taxon>Rhodymeniophycidae</taxon>
        <taxon>Gracilariales</taxon>
        <taxon>Gracilariaceae</taxon>
        <taxon>Gracilariopsis</taxon>
    </lineage>
</organism>
<comment type="caution">
    <text evidence="2">The sequence shown here is derived from an EMBL/GenBank/DDBJ whole genome shotgun (WGS) entry which is preliminary data.</text>
</comment>
<dbReference type="Proteomes" id="UP000247409">
    <property type="component" value="Unassembled WGS sequence"/>
</dbReference>
<gene>
    <name evidence="2" type="ORF">BWQ96_01049</name>
</gene>
<name>A0A2V3J6V0_9FLOR</name>
<dbReference type="InterPro" id="IPR040015">
    <property type="entry name" value="UBL3-like"/>
</dbReference>
<reference evidence="2 3" key="1">
    <citation type="journal article" date="2018" name="Mol. Biol. Evol.">
        <title>Analysis of the draft genome of the red seaweed Gracilariopsis chorda provides insights into genome size evolution in Rhodophyta.</title>
        <authorList>
            <person name="Lee J."/>
            <person name="Yang E.C."/>
            <person name="Graf L."/>
            <person name="Yang J.H."/>
            <person name="Qiu H."/>
            <person name="Zel Zion U."/>
            <person name="Chan C.X."/>
            <person name="Stephens T.G."/>
            <person name="Weber A.P.M."/>
            <person name="Boo G.H."/>
            <person name="Boo S.M."/>
            <person name="Kim K.M."/>
            <person name="Shin Y."/>
            <person name="Jung M."/>
            <person name="Lee S.J."/>
            <person name="Yim H.S."/>
            <person name="Lee J.H."/>
            <person name="Bhattacharya D."/>
            <person name="Yoon H.S."/>
        </authorList>
    </citation>
    <scope>NUCLEOTIDE SEQUENCE [LARGE SCALE GENOMIC DNA]</scope>
    <source>
        <strain evidence="2 3">SKKU-2015</strain>
        <tissue evidence="2">Whole body</tissue>
    </source>
</reference>
<dbReference type="Pfam" id="PF13881">
    <property type="entry name" value="Rad60-SLD_2"/>
    <property type="match status" value="1"/>
</dbReference>
<dbReference type="InterPro" id="IPR029071">
    <property type="entry name" value="Ubiquitin-like_domsf"/>
</dbReference>
<protein>
    <submittedName>
        <fullName evidence="2">Membrane-anchored ubiquitin-fold protein 1</fullName>
    </submittedName>
</protein>
<dbReference type="OrthoDB" id="1043111at2759"/>
<dbReference type="AlphaFoldDB" id="A0A2V3J6V0"/>
<dbReference type="PANTHER" id="PTHR13169:SF0">
    <property type="entry name" value="UBIQUITIN-LIKE PROTEIN 3"/>
    <property type="match status" value="1"/>
</dbReference>